<dbReference type="Proteomes" id="UP000199289">
    <property type="component" value="Unassembled WGS sequence"/>
</dbReference>
<evidence type="ECO:0000259" key="1">
    <source>
        <dbReference type="Pfam" id="PF20068"/>
    </source>
</evidence>
<dbReference type="Proteomes" id="UP000255421">
    <property type="component" value="Unassembled WGS sequence"/>
</dbReference>
<evidence type="ECO:0000313" key="5">
    <source>
        <dbReference type="Proteomes" id="UP000255421"/>
    </source>
</evidence>
<dbReference type="NCBIfam" id="TIGR04354">
    <property type="entry name" value="amphi-Trp"/>
    <property type="match status" value="1"/>
</dbReference>
<keyword evidence="5" id="KW-1185">Reference proteome</keyword>
<dbReference type="EMBL" id="QQST01000001">
    <property type="protein sequence ID" value="RDI71338.1"/>
    <property type="molecule type" value="Genomic_DNA"/>
</dbReference>
<organism evidence="3 4">
    <name type="scientific">Halopelagius longus</name>
    <dbReference type="NCBI Taxonomy" id="1236180"/>
    <lineage>
        <taxon>Archaea</taxon>
        <taxon>Methanobacteriati</taxon>
        <taxon>Methanobacteriota</taxon>
        <taxon>Stenosarchaea group</taxon>
        <taxon>Halobacteria</taxon>
        <taxon>Halobacteriales</taxon>
        <taxon>Haloferacaceae</taxon>
    </lineage>
</organism>
<reference evidence="3" key="1">
    <citation type="submission" date="2016-10" db="EMBL/GenBank/DDBJ databases">
        <authorList>
            <person name="de Groot N.N."/>
        </authorList>
    </citation>
    <scope>NUCLEOTIDE SEQUENCE [LARGE SCALE GENOMIC DNA]</scope>
    <source>
        <strain evidence="3">CGMCC 1.12397</strain>
    </source>
</reference>
<reference evidence="2 5" key="3">
    <citation type="submission" date="2018-07" db="EMBL/GenBank/DDBJ databases">
        <title>Genome sequence of extremly halophilic archaeon Halopelagius longus strain BC12-B1.</title>
        <authorList>
            <person name="Zhang X."/>
        </authorList>
    </citation>
    <scope>NUCLEOTIDE SEQUENCE [LARGE SCALE GENOMIC DNA]</scope>
    <source>
        <strain evidence="2 5">BC12-B1</strain>
    </source>
</reference>
<reference evidence="4" key="2">
    <citation type="submission" date="2016-10" db="EMBL/GenBank/DDBJ databases">
        <authorList>
            <person name="Varghese N."/>
            <person name="Submissions S."/>
        </authorList>
    </citation>
    <scope>NUCLEOTIDE SEQUENCE [LARGE SCALE GENOMIC DNA]</scope>
    <source>
        <strain evidence="4">CGMCC 1.12397</strain>
    </source>
</reference>
<proteinExistence type="predicted"/>
<evidence type="ECO:0000313" key="3">
    <source>
        <dbReference type="EMBL" id="SDQ76032.1"/>
    </source>
</evidence>
<dbReference type="RefSeq" id="WP_092537689.1">
    <property type="nucleotide sequence ID" value="NZ_FNKQ01000003.1"/>
</dbReference>
<feature type="domain" description="Amphi-Trp" evidence="1">
    <location>
        <begin position="6"/>
        <end position="79"/>
    </location>
</feature>
<name>A0A1H1DHU8_9EURY</name>
<dbReference type="OrthoDB" id="282103at2157"/>
<evidence type="ECO:0000313" key="4">
    <source>
        <dbReference type="Proteomes" id="UP000199289"/>
    </source>
</evidence>
<dbReference type="Pfam" id="PF20068">
    <property type="entry name" value="Amphi-Trp"/>
    <property type="match status" value="1"/>
</dbReference>
<accession>A0A1H1DHU8</accession>
<dbReference type="EMBL" id="FNKQ01000003">
    <property type="protein sequence ID" value="SDQ76032.1"/>
    <property type="molecule type" value="Genomic_DNA"/>
</dbReference>
<sequence>MANSTDSKQTMDRQEFAEYLRELANQFDGESDANIPVGNKRVNLSPTRNVKTEIEVIERSSMLRGNKESIELNARWKRDK</sequence>
<protein>
    <submittedName>
        <fullName evidence="3">Amphi-Trp domain-containing protein</fullName>
    </submittedName>
</protein>
<dbReference type="AlphaFoldDB" id="A0A1H1DHU8"/>
<evidence type="ECO:0000313" key="2">
    <source>
        <dbReference type="EMBL" id="RDI71338.1"/>
    </source>
</evidence>
<dbReference type="InterPro" id="IPR027598">
    <property type="entry name" value="Amphi-Trp_dom"/>
</dbReference>
<gene>
    <name evidence="2" type="ORF">DWB78_06120</name>
    <name evidence="3" type="ORF">SAMN05216278_2422</name>
</gene>